<dbReference type="InterPro" id="IPR004602">
    <property type="entry name" value="UvrA"/>
</dbReference>
<evidence type="ECO:0000256" key="11">
    <source>
        <dbReference type="ARBA" id="ARBA00022881"/>
    </source>
</evidence>
<keyword evidence="9 17" id="KW-0862">Zinc</keyword>
<dbReference type="InterPro" id="IPR003439">
    <property type="entry name" value="ABC_transporter-like_ATP-bd"/>
</dbReference>
<evidence type="ECO:0000256" key="1">
    <source>
        <dbReference type="ARBA" id="ARBA00004496"/>
    </source>
</evidence>
<keyword evidence="6 17" id="KW-0227">DNA damage</keyword>
<feature type="binding site" evidence="17">
    <location>
        <begin position="33"/>
        <end position="40"/>
    </location>
    <ligand>
        <name>ATP</name>
        <dbReference type="ChEBI" id="CHEBI:30616"/>
    </ligand>
</feature>
<sequence length="931" mass="104211">MKSEYIVVKGAREHNLKNINVTIPRNQLVVITGLSGSGKSSLAFDTLYAEGQRRYLESLSSYARQFLEKMEKPDVDSIEGLSPTIAINQKATSHNPRSTVGTVTEIYDYMRVLFARCGEVFCPECGKRITSQTVQQITDEIMRLPEGSRIAILSPLVRGRKGEYRKLLSDLLKNGFARVIVDGEMRELEDWENIELDRNKKHEIDLVVDRLLIEKDAHRRIADSVEIALRYGKGLMKVKVYHDGEESEEIFSEHFACPNCGISFPEITPRMFSFNNPYGACPACGGIGYLTFIDPGLVAPDWSKSIQEGAIVLWEEESSYLQNKLRKQLERMGIPTNVPLEKLSEEERKVIFYGKDEFEGVITFLERKLNSEYWWEREEVASFMATKTCPQCNGDRLRKESLAVKIRGFSIGDLSRLTISELKRFFADLRFSGTQEAIAEPLLREIRSRLAFLEEVGLDYLTLNRPASTLSGGESQRIRLATQIGSGLVGVLYVLDEPTIGLHPRDNQKLIATLKKLRDLGNTVVVVEHDEETIKSADYVIDIGPGAGEEGGRITALGTPQEIMNNPQSLTGLYLSKKREIPVPAHREKPKDAWLLIKGARANNLKNIDVRIPLGLLVGITGVSGSGKSTLMEEIIYKALAQRLYHSKVEPGKFEAILGSENIDKVIVIDQSPIGRTPRSNPATYTGVFTEIRNLFAKLPESKARGYKAGRFSFNVKGGRCEHCQGNGVIKVEMHFLPDVFVTCDQCKGKRYARETLDIKFKGKNIAEVLDMSVSEALRFFERIPAIRRKLELLERVGLGYIKLGQPATTLSGGEAQRIKLARELGKVATGRTMYLLDEPTTGLHFADVEKLLKVLMELRSKGNTVLVIEHNLDVIKSCDYLIDLGPEGGEKGGYIVAEGTPEEVAENPKSYTGQFLKEVLKLENREVCPV</sequence>
<dbReference type="Gene3D" id="3.40.50.300">
    <property type="entry name" value="P-loop containing nucleotide triphosphate hydrolases"/>
    <property type="match status" value="2"/>
</dbReference>
<keyword evidence="3 17" id="KW-0479">Metal-binding</keyword>
<feature type="zinc finger region" description="C4-type" evidence="17">
    <location>
        <begin position="257"/>
        <end position="284"/>
    </location>
</feature>
<evidence type="ECO:0000313" key="20">
    <source>
        <dbReference type="Proteomes" id="UP001461341"/>
    </source>
</evidence>
<evidence type="ECO:0000313" key="19">
    <source>
        <dbReference type="EMBL" id="WZL75258.1"/>
    </source>
</evidence>
<dbReference type="PROSITE" id="PS50893">
    <property type="entry name" value="ABC_TRANSPORTER_2"/>
    <property type="match status" value="2"/>
</dbReference>
<dbReference type="CDD" id="cd03270">
    <property type="entry name" value="ABC_UvrA_I"/>
    <property type="match status" value="1"/>
</dbReference>
<evidence type="ECO:0000256" key="9">
    <source>
        <dbReference type="ARBA" id="ARBA00022833"/>
    </source>
</evidence>
<keyword evidence="17" id="KW-0742">SOS response</keyword>
<evidence type="ECO:0000256" key="2">
    <source>
        <dbReference type="ARBA" id="ARBA00022490"/>
    </source>
</evidence>
<dbReference type="Gene3D" id="1.20.1580.10">
    <property type="entry name" value="ABC transporter ATPase like domain"/>
    <property type="match status" value="2"/>
</dbReference>
<keyword evidence="11 17" id="KW-0267">Excision nuclease</keyword>
<dbReference type="EMBL" id="CP121689">
    <property type="protein sequence ID" value="WZL75258.1"/>
    <property type="molecule type" value="Genomic_DNA"/>
</dbReference>
<keyword evidence="4 17" id="KW-0677">Repeat</keyword>
<keyword evidence="13 17" id="KW-0234">DNA repair</keyword>
<evidence type="ECO:0000256" key="14">
    <source>
        <dbReference type="ARBA" id="ARBA00038000"/>
    </source>
</evidence>
<gene>
    <name evidence="17 19" type="primary">uvrA</name>
    <name evidence="19" type="ORF">QBE54_06555</name>
</gene>
<evidence type="ECO:0000256" key="6">
    <source>
        <dbReference type="ARBA" id="ARBA00022763"/>
    </source>
</evidence>
<comment type="subcellular location">
    <subcellularLocation>
        <location evidence="1 17">Cytoplasm</location>
    </subcellularLocation>
</comment>
<dbReference type="PANTHER" id="PTHR43152">
    <property type="entry name" value="UVRABC SYSTEM PROTEIN A"/>
    <property type="match status" value="1"/>
</dbReference>
<dbReference type="NCBIfam" id="TIGR00630">
    <property type="entry name" value="uvra"/>
    <property type="match status" value="1"/>
</dbReference>
<organism evidence="19 20">
    <name type="scientific">Thermatribacter velox</name>
    <dbReference type="NCBI Taxonomy" id="3039681"/>
    <lineage>
        <taxon>Bacteria</taxon>
        <taxon>Pseudomonadati</taxon>
        <taxon>Atribacterota</taxon>
        <taxon>Atribacteria</taxon>
        <taxon>Atribacterales</taxon>
        <taxon>Thermatribacteraceae</taxon>
        <taxon>Thermatribacter</taxon>
    </lineage>
</organism>
<accession>A0ABZ2YC03</accession>
<dbReference type="InterPro" id="IPR041552">
    <property type="entry name" value="UvrA_DNA-bd"/>
</dbReference>
<dbReference type="CDD" id="cd03271">
    <property type="entry name" value="ABC_UvrA_II"/>
    <property type="match status" value="1"/>
</dbReference>
<dbReference type="PROSITE" id="PS00211">
    <property type="entry name" value="ABC_TRANSPORTER_1"/>
    <property type="match status" value="2"/>
</dbReference>
<protein>
    <recommendedName>
        <fullName evidence="15 17">UvrABC system protein A</fullName>
        <shortName evidence="17">UvrA protein</shortName>
    </recommendedName>
    <alternativeName>
        <fullName evidence="16 17">Excinuclease ABC subunit A</fullName>
    </alternativeName>
</protein>
<keyword evidence="2 17" id="KW-0963">Cytoplasm</keyword>
<proteinExistence type="inferred from homology"/>
<evidence type="ECO:0000256" key="5">
    <source>
        <dbReference type="ARBA" id="ARBA00022741"/>
    </source>
</evidence>
<dbReference type="InterPro" id="IPR013815">
    <property type="entry name" value="ATP_grasp_subdomain_1"/>
</dbReference>
<dbReference type="InterPro" id="IPR027417">
    <property type="entry name" value="P-loop_NTPase"/>
</dbReference>
<evidence type="ECO:0000256" key="15">
    <source>
        <dbReference type="ARBA" id="ARBA00039316"/>
    </source>
</evidence>
<keyword evidence="5 17" id="KW-0547">Nucleotide-binding</keyword>
<evidence type="ECO:0000256" key="17">
    <source>
        <dbReference type="HAMAP-Rule" id="MF_00205"/>
    </source>
</evidence>
<evidence type="ECO:0000256" key="13">
    <source>
        <dbReference type="ARBA" id="ARBA00023204"/>
    </source>
</evidence>
<keyword evidence="20" id="KW-1185">Reference proteome</keyword>
<keyword evidence="19" id="KW-0378">Hydrolase</keyword>
<evidence type="ECO:0000256" key="12">
    <source>
        <dbReference type="ARBA" id="ARBA00023125"/>
    </source>
</evidence>
<keyword evidence="10 17" id="KW-0067">ATP-binding</keyword>
<dbReference type="SUPFAM" id="SSF52540">
    <property type="entry name" value="P-loop containing nucleoside triphosphate hydrolases"/>
    <property type="match status" value="2"/>
</dbReference>
<comment type="function">
    <text evidence="17">The UvrABC repair system catalyzes the recognition and processing of DNA lesions. UvrA is an ATPase and a DNA-binding protein. A damage recognition complex composed of 2 UvrA and 2 UvrB subunits scans DNA for abnormalities. When the presence of a lesion has been verified by UvrB, the UvrA molecules dissociate.</text>
</comment>
<dbReference type="PANTHER" id="PTHR43152:SF3">
    <property type="entry name" value="UVRABC SYSTEM PROTEIN A"/>
    <property type="match status" value="1"/>
</dbReference>
<dbReference type="NCBIfam" id="NF001503">
    <property type="entry name" value="PRK00349.1"/>
    <property type="match status" value="1"/>
</dbReference>
<dbReference type="RefSeq" id="WP_369017404.1">
    <property type="nucleotide sequence ID" value="NZ_CP121689.1"/>
</dbReference>
<evidence type="ECO:0000256" key="7">
    <source>
        <dbReference type="ARBA" id="ARBA00022769"/>
    </source>
</evidence>
<keyword evidence="7 17" id="KW-0228">DNA excision</keyword>
<comment type="similarity">
    <text evidence="14 17">Belongs to the ABC transporter superfamily. UvrA family.</text>
</comment>
<evidence type="ECO:0000256" key="3">
    <source>
        <dbReference type="ARBA" id="ARBA00022723"/>
    </source>
</evidence>
<dbReference type="Pfam" id="PF17755">
    <property type="entry name" value="UvrA_DNA-bind"/>
    <property type="match status" value="1"/>
</dbReference>
<evidence type="ECO:0000256" key="16">
    <source>
        <dbReference type="ARBA" id="ARBA00042156"/>
    </source>
</evidence>
<dbReference type="InterPro" id="IPR041102">
    <property type="entry name" value="UvrA_inter"/>
</dbReference>
<comment type="subunit">
    <text evidence="17">Forms a heterotetramer with UvrB during the search for lesions.</text>
</comment>
<dbReference type="GO" id="GO:0016787">
    <property type="term" value="F:hydrolase activity"/>
    <property type="evidence" value="ECO:0007669"/>
    <property type="project" value="UniProtKB-KW"/>
</dbReference>
<dbReference type="InterPro" id="IPR017871">
    <property type="entry name" value="ABC_transporter-like_CS"/>
</dbReference>
<name>A0ABZ2YC03_9BACT</name>
<feature type="binding site" evidence="17">
    <location>
        <begin position="622"/>
        <end position="629"/>
    </location>
    <ligand>
        <name>ATP</name>
        <dbReference type="ChEBI" id="CHEBI:30616"/>
    </ligand>
</feature>
<evidence type="ECO:0000259" key="18">
    <source>
        <dbReference type="PROSITE" id="PS50893"/>
    </source>
</evidence>
<evidence type="ECO:0000256" key="10">
    <source>
        <dbReference type="ARBA" id="ARBA00022840"/>
    </source>
</evidence>
<evidence type="ECO:0000256" key="8">
    <source>
        <dbReference type="ARBA" id="ARBA00022771"/>
    </source>
</evidence>
<feature type="domain" description="ABC transporter" evidence="18">
    <location>
        <begin position="588"/>
        <end position="918"/>
    </location>
</feature>
<evidence type="ECO:0000256" key="4">
    <source>
        <dbReference type="ARBA" id="ARBA00022737"/>
    </source>
</evidence>
<dbReference type="HAMAP" id="MF_00205">
    <property type="entry name" value="UvrA"/>
    <property type="match status" value="1"/>
</dbReference>
<dbReference type="Pfam" id="PF17760">
    <property type="entry name" value="UvrA_inter"/>
    <property type="match status" value="1"/>
</dbReference>
<reference evidence="19 20" key="1">
    <citation type="submission" date="2023-03" db="EMBL/GenBank/DDBJ databases">
        <title>Novel Species.</title>
        <authorList>
            <person name="Ma S."/>
        </authorList>
    </citation>
    <scope>NUCLEOTIDE SEQUENCE [LARGE SCALE GENOMIC DNA]</scope>
    <source>
        <strain evidence="19 20">B11</strain>
    </source>
</reference>
<keyword evidence="8 17" id="KW-0863">Zinc-finger</keyword>
<feature type="zinc finger region" description="C4-type" evidence="17">
    <location>
        <begin position="721"/>
        <end position="747"/>
    </location>
</feature>
<feature type="domain" description="ABC transporter" evidence="18">
    <location>
        <begin position="306"/>
        <end position="570"/>
    </location>
</feature>
<dbReference type="Gene3D" id="1.10.8.280">
    <property type="entry name" value="ABC transporter ATPase domain-like"/>
    <property type="match status" value="1"/>
</dbReference>
<dbReference type="Proteomes" id="UP001461341">
    <property type="component" value="Chromosome"/>
</dbReference>
<dbReference type="Gene3D" id="3.30.1490.20">
    <property type="entry name" value="ATP-grasp fold, A domain"/>
    <property type="match status" value="1"/>
</dbReference>
<keyword evidence="12 17" id="KW-0238">DNA-binding</keyword>